<accession>A0A5Q4ZYN8</accession>
<dbReference type="RefSeq" id="WP_192957871.1">
    <property type="nucleotide sequence ID" value="NZ_LR721753.1"/>
</dbReference>
<keyword evidence="1" id="KW-0614">Plasmid</keyword>
<geneLocation type="plasmid" evidence="1">
    <name>pAWOD_2</name>
</geneLocation>
<dbReference type="EMBL" id="LR721753">
    <property type="protein sequence ID" value="VVV06983.1"/>
    <property type="molecule type" value="Genomic_DNA"/>
</dbReference>
<proteinExistence type="predicted"/>
<sequence>MTSLNQNHNAPLDFEKALSKSSNAESALLDEFVIDSDELDLAHESIHHDLQQIMDESDIWNEVEHIDSILNIREG</sequence>
<name>A0A5Q4ZYN8_9GAMM</name>
<organism evidence="1">
    <name type="scientific">Aliivibrio wodanis</name>
    <dbReference type="NCBI Taxonomy" id="80852"/>
    <lineage>
        <taxon>Bacteria</taxon>
        <taxon>Pseudomonadati</taxon>
        <taxon>Pseudomonadota</taxon>
        <taxon>Gammaproteobacteria</taxon>
        <taxon>Vibrionales</taxon>
        <taxon>Vibrionaceae</taxon>
        <taxon>Aliivibrio</taxon>
    </lineage>
</organism>
<dbReference type="AlphaFoldDB" id="A0A5Q4ZYN8"/>
<evidence type="ECO:0000313" key="1">
    <source>
        <dbReference type="EMBL" id="VVV06983.1"/>
    </source>
</evidence>
<reference evidence="1" key="1">
    <citation type="submission" date="2019-09" db="EMBL/GenBank/DDBJ databases">
        <authorList>
            <person name="Hjerde E."/>
        </authorList>
    </citation>
    <scope>NUCLEOTIDE SEQUENCE [LARGE SCALE GENOMIC DNA]</scope>
    <source>
        <strain evidence="1">06/09/160</strain>
        <plasmid evidence="1">pAWOD_2</plasmid>
    </source>
</reference>
<gene>
    <name evidence="1" type="ORF">AW0309160_04477</name>
</gene>
<protein>
    <submittedName>
        <fullName evidence="1">Uncharacterized protein</fullName>
    </submittedName>
</protein>